<dbReference type="AlphaFoldDB" id="A0A8S3YLF4"/>
<evidence type="ECO:0008006" key="3">
    <source>
        <dbReference type="Google" id="ProtNLM"/>
    </source>
</evidence>
<dbReference type="PANTHER" id="PTHR46759:SF1">
    <property type="entry name" value="LEUCINE-RICH REPEAT-CONTAINING PROTEIN 72"/>
    <property type="match status" value="1"/>
</dbReference>
<dbReference type="OrthoDB" id="10251250at2759"/>
<dbReference type="SUPFAM" id="SSF52075">
    <property type="entry name" value="Outer arm dynein light chain 1"/>
    <property type="match status" value="1"/>
</dbReference>
<name>A0A8S3YLF4_9EUPU</name>
<protein>
    <recommendedName>
        <fullName evidence="3">Leucine rich repeat containing 72</fullName>
    </recommendedName>
</protein>
<dbReference type="Pfam" id="PF14580">
    <property type="entry name" value="LRR_9"/>
    <property type="match status" value="1"/>
</dbReference>
<accession>A0A8S3YLF4</accession>
<dbReference type="EMBL" id="CAJHNH020000224">
    <property type="protein sequence ID" value="CAG5116232.1"/>
    <property type="molecule type" value="Genomic_DNA"/>
</dbReference>
<reference evidence="1" key="1">
    <citation type="submission" date="2021-04" db="EMBL/GenBank/DDBJ databases">
        <authorList>
            <consortium name="Molecular Ecology Group"/>
        </authorList>
    </citation>
    <scope>NUCLEOTIDE SEQUENCE</scope>
</reference>
<evidence type="ECO:0000313" key="1">
    <source>
        <dbReference type="EMBL" id="CAG5116232.1"/>
    </source>
</evidence>
<dbReference type="InterPro" id="IPR042655">
    <property type="entry name" value="LRC72"/>
</dbReference>
<gene>
    <name evidence="1" type="ORF">CUNI_LOCUS1790</name>
</gene>
<dbReference type="InterPro" id="IPR032675">
    <property type="entry name" value="LRR_dom_sf"/>
</dbReference>
<proteinExistence type="predicted"/>
<keyword evidence="2" id="KW-1185">Reference proteome</keyword>
<dbReference type="Gene3D" id="3.80.10.10">
    <property type="entry name" value="Ribonuclease Inhibitor"/>
    <property type="match status" value="1"/>
</dbReference>
<sequence>MASSKEVIRDALLMKGISKDKDVEELSLSNRKLLDVVDLGRFKYLKHLWLNGNKIRRVNFLHSNFRLCELYLHDNLLSDISGSLRHLTCLVVLTLQNNYLTDLATTVKEFDRMYALRVLNLFNNPVALEPGYRVFVINSLPSLTIFDGLGITKYERDKAHIICRRNSEKVKDTVAFGRRSQGHPCMYSPTRPKIISTRPETPAKSFLKSHPPFENLEEAVQARQMTKSLNVYSMLDWSTVPRSEDKRRSGGHFDLPCFITHVFR</sequence>
<comment type="caution">
    <text evidence="1">The sequence shown here is derived from an EMBL/GenBank/DDBJ whole genome shotgun (WGS) entry which is preliminary data.</text>
</comment>
<dbReference type="Proteomes" id="UP000678393">
    <property type="component" value="Unassembled WGS sequence"/>
</dbReference>
<dbReference type="InterPro" id="IPR001611">
    <property type="entry name" value="Leu-rich_rpt"/>
</dbReference>
<dbReference type="PROSITE" id="PS51450">
    <property type="entry name" value="LRR"/>
    <property type="match status" value="1"/>
</dbReference>
<dbReference type="PANTHER" id="PTHR46759">
    <property type="entry name" value="LEUCINE-RICH REPEAT-CONTAINING PROTEIN 72"/>
    <property type="match status" value="1"/>
</dbReference>
<organism evidence="1 2">
    <name type="scientific">Candidula unifasciata</name>
    <dbReference type="NCBI Taxonomy" id="100452"/>
    <lineage>
        <taxon>Eukaryota</taxon>
        <taxon>Metazoa</taxon>
        <taxon>Spiralia</taxon>
        <taxon>Lophotrochozoa</taxon>
        <taxon>Mollusca</taxon>
        <taxon>Gastropoda</taxon>
        <taxon>Heterobranchia</taxon>
        <taxon>Euthyneura</taxon>
        <taxon>Panpulmonata</taxon>
        <taxon>Eupulmonata</taxon>
        <taxon>Stylommatophora</taxon>
        <taxon>Helicina</taxon>
        <taxon>Helicoidea</taxon>
        <taxon>Geomitridae</taxon>
        <taxon>Candidula</taxon>
    </lineage>
</organism>
<evidence type="ECO:0000313" key="2">
    <source>
        <dbReference type="Proteomes" id="UP000678393"/>
    </source>
</evidence>